<evidence type="ECO:0000313" key="5">
    <source>
        <dbReference type="Proteomes" id="UP000689967"/>
    </source>
</evidence>
<name>A0ABS6HI03_9PROT</name>
<sequence length="164" mass="18682">MHVTSGFTLRDATVADLPEILRLVRDLAEYEKLLHEAVGTEADFREALFGPTPRVFCILAEREGRAIGQAIWFYNFSTFTGRPGIYLEDIYVEPEHRGLGVGGAFFRRLAQRAVAENCTRMEWQVLDWNAPAIKFYDRIGSESRDEWRIRRLSGDALRALAGDS</sequence>
<evidence type="ECO:0000256" key="1">
    <source>
        <dbReference type="ARBA" id="ARBA00022679"/>
    </source>
</evidence>
<dbReference type="PANTHER" id="PTHR10545:SF29">
    <property type="entry name" value="GH14572P-RELATED"/>
    <property type="match status" value="1"/>
</dbReference>
<reference evidence="4 5" key="1">
    <citation type="submission" date="2021-01" db="EMBL/GenBank/DDBJ databases">
        <title>Roseomonas sp. nov, a bacterium isolated from an oil production mixture in Yumen Oilfield.</title>
        <authorList>
            <person name="Wu D."/>
        </authorList>
    </citation>
    <scope>NUCLEOTIDE SEQUENCE [LARGE SCALE GENOMIC DNA]</scope>
    <source>
        <strain evidence="4 5">ROY-5-3</strain>
    </source>
</reference>
<dbReference type="EMBL" id="JAERQM010000010">
    <property type="protein sequence ID" value="MBU8546880.1"/>
    <property type="molecule type" value="Genomic_DNA"/>
</dbReference>
<accession>A0ABS6HI03</accession>
<dbReference type="Proteomes" id="UP000689967">
    <property type="component" value="Unassembled WGS sequence"/>
</dbReference>
<evidence type="ECO:0000259" key="3">
    <source>
        <dbReference type="PROSITE" id="PS51186"/>
    </source>
</evidence>
<keyword evidence="1" id="KW-0808">Transferase</keyword>
<dbReference type="PANTHER" id="PTHR10545">
    <property type="entry name" value="DIAMINE N-ACETYLTRANSFERASE"/>
    <property type="match status" value="1"/>
</dbReference>
<dbReference type="InterPro" id="IPR000182">
    <property type="entry name" value="GNAT_dom"/>
</dbReference>
<evidence type="ECO:0000313" key="4">
    <source>
        <dbReference type="EMBL" id="MBU8546880.1"/>
    </source>
</evidence>
<dbReference type="InterPro" id="IPR051016">
    <property type="entry name" value="Diverse_Substrate_AcTransf"/>
</dbReference>
<dbReference type="Pfam" id="PF00583">
    <property type="entry name" value="Acetyltransf_1"/>
    <property type="match status" value="1"/>
</dbReference>
<keyword evidence="5" id="KW-1185">Reference proteome</keyword>
<protein>
    <submittedName>
        <fullName evidence="4">GNAT family N-acetyltransferase</fullName>
    </submittedName>
</protein>
<dbReference type="PROSITE" id="PS51186">
    <property type="entry name" value="GNAT"/>
    <property type="match status" value="1"/>
</dbReference>
<comment type="caution">
    <text evidence="4">The sequence shown here is derived from an EMBL/GenBank/DDBJ whole genome shotgun (WGS) entry which is preliminary data.</text>
</comment>
<dbReference type="CDD" id="cd04301">
    <property type="entry name" value="NAT_SF"/>
    <property type="match status" value="1"/>
</dbReference>
<keyword evidence="2" id="KW-0012">Acyltransferase</keyword>
<proteinExistence type="predicted"/>
<evidence type="ECO:0000256" key="2">
    <source>
        <dbReference type="ARBA" id="ARBA00023315"/>
    </source>
</evidence>
<gene>
    <name evidence="4" type="ORF">JJQ90_24385</name>
</gene>
<feature type="domain" description="N-acetyltransferase" evidence="3">
    <location>
        <begin position="7"/>
        <end position="163"/>
    </location>
</feature>
<organism evidence="4 5">
    <name type="scientific">Falsiroseomonas oleicola</name>
    <dbReference type="NCBI Taxonomy" id="2801474"/>
    <lineage>
        <taxon>Bacteria</taxon>
        <taxon>Pseudomonadati</taxon>
        <taxon>Pseudomonadota</taxon>
        <taxon>Alphaproteobacteria</taxon>
        <taxon>Acetobacterales</taxon>
        <taxon>Roseomonadaceae</taxon>
        <taxon>Falsiroseomonas</taxon>
    </lineage>
</organism>